<dbReference type="InterPro" id="IPR036138">
    <property type="entry name" value="PBP_dimer_sf"/>
</dbReference>
<dbReference type="GO" id="GO:0006508">
    <property type="term" value="P:proteolysis"/>
    <property type="evidence" value="ECO:0007669"/>
    <property type="project" value="UniProtKB-KW"/>
</dbReference>
<protein>
    <submittedName>
        <fullName evidence="16">Penicillin-binding protein 2</fullName>
    </submittedName>
</protein>
<keyword evidence="9" id="KW-0133">Cell shape</keyword>
<evidence type="ECO:0000256" key="6">
    <source>
        <dbReference type="ARBA" id="ARBA00022670"/>
    </source>
</evidence>
<dbReference type="PANTHER" id="PTHR30627">
    <property type="entry name" value="PEPTIDOGLYCAN D,D-TRANSPEPTIDASE"/>
    <property type="match status" value="1"/>
</dbReference>
<evidence type="ECO:0000256" key="9">
    <source>
        <dbReference type="ARBA" id="ARBA00022960"/>
    </source>
</evidence>
<evidence type="ECO:0000256" key="1">
    <source>
        <dbReference type="ARBA" id="ARBA00004167"/>
    </source>
</evidence>
<dbReference type="Proteomes" id="UP000535415">
    <property type="component" value="Unassembled WGS sequence"/>
</dbReference>
<dbReference type="Gene3D" id="3.30.1390.30">
    <property type="entry name" value="Penicillin-binding protein 2a, domain 3"/>
    <property type="match status" value="1"/>
</dbReference>
<dbReference type="GO" id="GO:0008658">
    <property type="term" value="F:penicillin binding"/>
    <property type="evidence" value="ECO:0007669"/>
    <property type="project" value="InterPro"/>
</dbReference>
<dbReference type="GO" id="GO:0071555">
    <property type="term" value="P:cell wall organization"/>
    <property type="evidence" value="ECO:0007669"/>
    <property type="project" value="UniProtKB-KW"/>
</dbReference>
<name>A0A7W9EYW5_9RHOB</name>
<dbReference type="SUPFAM" id="SSF56601">
    <property type="entry name" value="beta-lactamase/transpeptidase-like"/>
    <property type="match status" value="1"/>
</dbReference>
<evidence type="ECO:0000256" key="12">
    <source>
        <dbReference type="ARBA" id="ARBA00023136"/>
    </source>
</evidence>
<dbReference type="PANTHER" id="PTHR30627:SF2">
    <property type="entry name" value="PEPTIDOGLYCAN D,D-TRANSPEPTIDASE MRDA"/>
    <property type="match status" value="1"/>
</dbReference>
<keyword evidence="8" id="KW-0378">Hydrolase</keyword>
<evidence type="ECO:0000256" key="11">
    <source>
        <dbReference type="ARBA" id="ARBA00022989"/>
    </source>
</evidence>
<dbReference type="Gene3D" id="3.90.1310.10">
    <property type="entry name" value="Penicillin-binding protein 2a (Domain 2)"/>
    <property type="match status" value="1"/>
</dbReference>
<dbReference type="InterPro" id="IPR050515">
    <property type="entry name" value="Beta-lactam/transpept"/>
</dbReference>
<dbReference type="Pfam" id="PF03717">
    <property type="entry name" value="PBP_dimer"/>
    <property type="match status" value="1"/>
</dbReference>
<keyword evidence="11" id="KW-1133">Transmembrane helix</keyword>
<dbReference type="Pfam" id="PF00905">
    <property type="entry name" value="Transpeptidase"/>
    <property type="match status" value="1"/>
</dbReference>
<dbReference type="GO" id="GO:0005886">
    <property type="term" value="C:plasma membrane"/>
    <property type="evidence" value="ECO:0007669"/>
    <property type="project" value="UniProtKB-SubCell"/>
</dbReference>
<dbReference type="InterPro" id="IPR001460">
    <property type="entry name" value="PCN-bd_Tpept"/>
</dbReference>
<accession>A0A7W9EYW5</accession>
<dbReference type="GO" id="GO:0009252">
    <property type="term" value="P:peptidoglycan biosynthetic process"/>
    <property type="evidence" value="ECO:0007669"/>
    <property type="project" value="UniProtKB-KW"/>
</dbReference>
<comment type="caution">
    <text evidence="16">The sequence shown here is derived from an EMBL/GenBank/DDBJ whole genome shotgun (WGS) entry which is preliminary data.</text>
</comment>
<evidence type="ECO:0000256" key="2">
    <source>
        <dbReference type="ARBA" id="ARBA00004236"/>
    </source>
</evidence>
<dbReference type="InterPro" id="IPR005311">
    <property type="entry name" value="PBP_dimer"/>
</dbReference>
<keyword evidence="6" id="KW-0645">Protease</keyword>
<proteinExistence type="predicted"/>
<feature type="domain" description="Penicillin-binding protein transpeptidase" evidence="14">
    <location>
        <begin position="269"/>
        <end position="602"/>
    </location>
</feature>
<keyword evidence="3" id="KW-1003">Cell membrane</keyword>
<gene>
    <name evidence="16" type="ORF">FHS72_002824</name>
</gene>
<dbReference type="GO" id="GO:0008360">
    <property type="term" value="P:regulation of cell shape"/>
    <property type="evidence" value="ECO:0007669"/>
    <property type="project" value="UniProtKB-KW"/>
</dbReference>
<keyword evidence="7" id="KW-0812">Transmembrane</keyword>
<evidence type="ECO:0000256" key="10">
    <source>
        <dbReference type="ARBA" id="ARBA00022984"/>
    </source>
</evidence>
<evidence type="ECO:0000313" key="16">
    <source>
        <dbReference type="EMBL" id="MBB5723187.1"/>
    </source>
</evidence>
<dbReference type="GO" id="GO:0009002">
    <property type="term" value="F:serine-type D-Ala-D-Ala carboxypeptidase activity"/>
    <property type="evidence" value="ECO:0007669"/>
    <property type="project" value="InterPro"/>
</dbReference>
<dbReference type="GO" id="GO:0071972">
    <property type="term" value="F:peptidoglycan L,D-transpeptidase activity"/>
    <property type="evidence" value="ECO:0007669"/>
    <property type="project" value="TreeGrafter"/>
</dbReference>
<keyword evidence="10" id="KW-0573">Peptidoglycan synthesis</keyword>
<comment type="subcellular location">
    <subcellularLocation>
        <location evidence="2">Cell membrane</location>
    </subcellularLocation>
    <subcellularLocation>
        <location evidence="1">Membrane</location>
        <topology evidence="1">Single-pass membrane protein</topology>
    </subcellularLocation>
</comment>
<dbReference type="NCBIfam" id="TIGR03423">
    <property type="entry name" value="pbp2_mrdA"/>
    <property type="match status" value="1"/>
</dbReference>
<dbReference type="SUPFAM" id="SSF56519">
    <property type="entry name" value="Penicillin binding protein dimerisation domain"/>
    <property type="match status" value="1"/>
</dbReference>
<dbReference type="RefSeq" id="WP_183530162.1">
    <property type="nucleotide sequence ID" value="NZ_JACIJM010000008.1"/>
</dbReference>
<keyword evidence="4" id="KW-0997">Cell inner membrane</keyword>
<keyword evidence="17" id="KW-1185">Reference proteome</keyword>
<evidence type="ECO:0000256" key="5">
    <source>
        <dbReference type="ARBA" id="ARBA00022645"/>
    </source>
</evidence>
<evidence type="ECO:0000256" key="7">
    <source>
        <dbReference type="ARBA" id="ARBA00022692"/>
    </source>
</evidence>
<keyword evidence="5" id="KW-0121">Carboxypeptidase</keyword>
<dbReference type="InterPro" id="IPR017790">
    <property type="entry name" value="Penicillin-binding_protein_2"/>
</dbReference>
<evidence type="ECO:0000256" key="4">
    <source>
        <dbReference type="ARBA" id="ARBA00022519"/>
    </source>
</evidence>
<evidence type="ECO:0000256" key="8">
    <source>
        <dbReference type="ARBA" id="ARBA00022801"/>
    </source>
</evidence>
<dbReference type="Gene3D" id="3.40.710.10">
    <property type="entry name" value="DD-peptidase/beta-lactamase superfamily"/>
    <property type="match status" value="1"/>
</dbReference>
<dbReference type="AlphaFoldDB" id="A0A7W9EYW5"/>
<dbReference type="EMBL" id="JACIJM010000008">
    <property type="protein sequence ID" value="MBB5723187.1"/>
    <property type="molecule type" value="Genomic_DNA"/>
</dbReference>
<reference evidence="16 17" key="1">
    <citation type="submission" date="2020-08" db="EMBL/GenBank/DDBJ databases">
        <title>Genomic Encyclopedia of Type Strains, Phase IV (KMG-IV): sequencing the most valuable type-strain genomes for metagenomic binning, comparative biology and taxonomic classification.</title>
        <authorList>
            <person name="Goeker M."/>
        </authorList>
    </citation>
    <scope>NUCLEOTIDE SEQUENCE [LARGE SCALE GENOMIC DNA]</scope>
    <source>
        <strain evidence="16 17">DSM 101064</strain>
    </source>
</reference>
<evidence type="ECO:0000256" key="3">
    <source>
        <dbReference type="ARBA" id="ARBA00022475"/>
    </source>
</evidence>
<evidence type="ECO:0000313" key="17">
    <source>
        <dbReference type="Proteomes" id="UP000535415"/>
    </source>
</evidence>
<keyword evidence="13" id="KW-0961">Cell wall biogenesis/degradation</keyword>
<dbReference type="InterPro" id="IPR012338">
    <property type="entry name" value="Beta-lactam/transpept-like"/>
</dbReference>
<evidence type="ECO:0000259" key="15">
    <source>
        <dbReference type="Pfam" id="PF03717"/>
    </source>
</evidence>
<sequence>MKKPAKDGGRSTRKMSRRAMLMGGVQMSVVAALAIRLQSMQVEQADQFRLLAEENRINIRLIPPARGLVFDRNGKAIADNEQNYRVVMVREDAGDVDEVLAKLLTIVDIPEDTIAKAKEDIFKRSPFVQVTIADRLSWEDMAKININAPALPGITAEVGLSRVYPWGAELGHVTGYVGPVSDYDLSKIDDQDPLLQIPKFQIGKTGVENKMEHTLRGSAGTKRIEVNAIGRVMRELDRQQGVSGQDVQLTIDADLQSYVQARLDGESAGAVVIDLEDGDLRAIASAPTFDPNLFVRGISVKDWTDLNENKYRPLAAKAVQGAYPPGSTFKMVTALAALEEGVIGVDETVYCPGYTDVYGTRFHCWKRGGHGNINLHESLKQSCDCYYYEISQRVGIDKMAEMARRFGLGIKHDLPVSAVVAGLAPDKEWKARVRGEDWRIGDTVNASIGQGYVLSSPLQLAIMTARLATGRAIEPRLIRAIDGVETASGSGAPLGVNENLLRRIRASMGAVMNHSRGTAYRARIVTPEYQMAGKTGTSQVRRITADERARGVTSNADLPWERRDHALFVNFAPVENPRFAVAVVVEHGGGGSTAAAPIGRDITLQALYGGTPPLTAYPSNVRGRIADQQERISEKLASITPRAKGDRA</sequence>
<keyword evidence="12" id="KW-0472">Membrane</keyword>
<organism evidence="16 17">
    <name type="scientific">Yoonia ponticola</name>
    <dbReference type="NCBI Taxonomy" id="1524255"/>
    <lineage>
        <taxon>Bacteria</taxon>
        <taxon>Pseudomonadati</taxon>
        <taxon>Pseudomonadota</taxon>
        <taxon>Alphaproteobacteria</taxon>
        <taxon>Rhodobacterales</taxon>
        <taxon>Paracoccaceae</taxon>
        <taxon>Yoonia</taxon>
    </lineage>
</organism>
<evidence type="ECO:0000256" key="13">
    <source>
        <dbReference type="ARBA" id="ARBA00023316"/>
    </source>
</evidence>
<evidence type="ECO:0000259" key="14">
    <source>
        <dbReference type="Pfam" id="PF00905"/>
    </source>
</evidence>
<feature type="domain" description="Penicillin-binding protein dimerisation" evidence="15">
    <location>
        <begin position="62"/>
        <end position="236"/>
    </location>
</feature>